<comment type="caution">
    <text evidence="1">The sequence shown here is derived from an EMBL/GenBank/DDBJ whole genome shotgun (WGS) entry which is preliminary data.</text>
</comment>
<dbReference type="Proteomes" id="UP000572635">
    <property type="component" value="Unassembled WGS sequence"/>
</dbReference>
<accession>A0A7W8VCB4</accession>
<dbReference type="EMBL" id="JACHDB010000001">
    <property type="protein sequence ID" value="MBB5431276.1"/>
    <property type="molecule type" value="Genomic_DNA"/>
</dbReference>
<dbReference type="InterPro" id="IPR019117">
    <property type="entry name" value="CRISPR-assoc_protein_Cmr3"/>
</dbReference>
<proteinExistence type="predicted"/>
<evidence type="ECO:0000313" key="1">
    <source>
        <dbReference type="EMBL" id="MBB5431276.1"/>
    </source>
</evidence>
<dbReference type="RefSeq" id="WP_184390744.1">
    <property type="nucleotide sequence ID" value="NZ_BAAAJD010000007.1"/>
</dbReference>
<protein>
    <submittedName>
        <fullName evidence="1">CRISPR-associated protein Cmr3</fullName>
    </submittedName>
</protein>
<reference evidence="1 2" key="1">
    <citation type="submission" date="2020-08" db="EMBL/GenBank/DDBJ databases">
        <title>Sequencing the genomes of 1000 actinobacteria strains.</title>
        <authorList>
            <person name="Klenk H.-P."/>
        </authorList>
    </citation>
    <scope>NUCLEOTIDE SEQUENCE [LARGE SCALE GENOMIC DNA]</scope>
    <source>
        <strain evidence="1 2">DSM 44551</strain>
    </source>
</reference>
<name>A0A7W8VCB4_9ACTN</name>
<evidence type="ECO:0000313" key="2">
    <source>
        <dbReference type="Proteomes" id="UP000572635"/>
    </source>
</evidence>
<dbReference type="Pfam" id="PF09700">
    <property type="entry name" value="Cas_Cmr3"/>
    <property type="match status" value="1"/>
</dbReference>
<keyword evidence="2" id="KW-1185">Reference proteome</keyword>
<organism evidence="1 2">
    <name type="scientific">Nocardiopsis composta</name>
    <dbReference type="NCBI Taxonomy" id="157465"/>
    <lineage>
        <taxon>Bacteria</taxon>
        <taxon>Bacillati</taxon>
        <taxon>Actinomycetota</taxon>
        <taxon>Actinomycetes</taxon>
        <taxon>Streptosporangiales</taxon>
        <taxon>Nocardiopsidaceae</taxon>
        <taxon>Nocardiopsis</taxon>
    </lineage>
</organism>
<dbReference type="Gene3D" id="2.60.40.4350">
    <property type="match status" value="1"/>
</dbReference>
<gene>
    <name evidence="1" type="ORF">HDA36_001360</name>
</gene>
<sequence>MSDGSPVWVAFTPRDAVQVRDGRTFGVGDAAQTRRPQPSTIAGAVGAAYRGRVREVRGPVPVFRVVPSRRWQAVFPLPADIVPTDETESRWLRLTPSEDSPVGTDLDPDGVLRLLDTGHPVKGAARDCWLDASDLERYLHLDEFTAEEMAPIPGPYVSELRTGIAREGRTVRDSHLYSSGYLRLRETPRTEWALAAQCLLFPHQAEPSGPVRFGGEARLADVSLLDPGPEWPAAPEGYPGGRVLLYLATPGIWRRRDGDGSVRTSWRPPLPPGAELCAAALTGPEPISTASPVEGTGRIEGARLRWAVPAGTVYLIQFTGADPEAAAAAWAGRVHGRALPAAIDDKDTEGALLSTAGFGIALTGRWR</sequence>
<dbReference type="AlphaFoldDB" id="A0A7W8VCB4"/>